<protein>
    <submittedName>
        <fullName evidence="2">17316_t:CDS:1</fullName>
    </submittedName>
</protein>
<dbReference type="EMBL" id="CAJVQB010014146">
    <property type="protein sequence ID" value="CAG8766690.1"/>
    <property type="molecule type" value="Genomic_DNA"/>
</dbReference>
<sequence length="155" mass="17998">RGKVLKTARQRKSKIQPVEGTIPLQAIKRKIDPLQDVEVNNKRTLENGKKIKMKHEATQESTERTESGYRSKHPNRGAEPKCKSKYSNRNRRNPNTTMESDIQHVTNLETEENLEKGKKNTQKMDTEEISEKREPTKQEKGYPIVQFSQAKILEK</sequence>
<keyword evidence="3" id="KW-1185">Reference proteome</keyword>
<dbReference type="Proteomes" id="UP000789901">
    <property type="component" value="Unassembled WGS sequence"/>
</dbReference>
<name>A0ABN7VFD3_GIGMA</name>
<feature type="compositionally biased region" description="Polar residues" evidence="1">
    <location>
        <begin position="93"/>
        <end position="108"/>
    </location>
</feature>
<accession>A0ABN7VFD3</accession>
<feature type="compositionally biased region" description="Basic residues" evidence="1">
    <location>
        <begin position="83"/>
        <end position="92"/>
    </location>
</feature>
<feature type="region of interest" description="Disordered" evidence="1">
    <location>
        <begin position="42"/>
        <end position="142"/>
    </location>
</feature>
<feature type="compositionally biased region" description="Basic and acidic residues" evidence="1">
    <location>
        <begin position="42"/>
        <end position="69"/>
    </location>
</feature>
<feature type="compositionally biased region" description="Basic and acidic residues" evidence="1">
    <location>
        <begin position="113"/>
        <end position="140"/>
    </location>
</feature>
<comment type="caution">
    <text evidence="2">The sequence shown here is derived from an EMBL/GenBank/DDBJ whole genome shotgun (WGS) entry which is preliminary data.</text>
</comment>
<gene>
    <name evidence="2" type="ORF">GMARGA_LOCUS18082</name>
</gene>
<feature type="non-terminal residue" evidence="2">
    <location>
        <position position="1"/>
    </location>
</feature>
<organism evidence="2 3">
    <name type="scientific">Gigaspora margarita</name>
    <dbReference type="NCBI Taxonomy" id="4874"/>
    <lineage>
        <taxon>Eukaryota</taxon>
        <taxon>Fungi</taxon>
        <taxon>Fungi incertae sedis</taxon>
        <taxon>Mucoromycota</taxon>
        <taxon>Glomeromycotina</taxon>
        <taxon>Glomeromycetes</taxon>
        <taxon>Diversisporales</taxon>
        <taxon>Gigasporaceae</taxon>
        <taxon>Gigaspora</taxon>
    </lineage>
</organism>
<evidence type="ECO:0000313" key="3">
    <source>
        <dbReference type="Proteomes" id="UP000789901"/>
    </source>
</evidence>
<proteinExistence type="predicted"/>
<reference evidence="2 3" key="1">
    <citation type="submission" date="2021-06" db="EMBL/GenBank/DDBJ databases">
        <authorList>
            <person name="Kallberg Y."/>
            <person name="Tangrot J."/>
            <person name="Rosling A."/>
        </authorList>
    </citation>
    <scope>NUCLEOTIDE SEQUENCE [LARGE SCALE GENOMIC DNA]</scope>
    <source>
        <strain evidence="2 3">120-4 pot B 10/14</strain>
    </source>
</reference>
<evidence type="ECO:0000313" key="2">
    <source>
        <dbReference type="EMBL" id="CAG8766690.1"/>
    </source>
</evidence>
<evidence type="ECO:0000256" key="1">
    <source>
        <dbReference type="SAM" id="MobiDB-lite"/>
    </source>
</evidence>